<dbReference type="InterPro" id="IPR042226">
    <property type="entry name" value="eFR1_2_sf"/>
</dbReference>
<name>A0ABT4BG60_9ACTN</name>
<organism evidence="1 2">
    <name type="scientific">Paractinoplanes pyxinae</name>
    <dbReference type="NCBI Taxonomy" id="2997416"/>
    <lineage>
        <taxon>Bacteria</taxon>
        <taxon>Bacillati</taxon>
        <taxon>Actinomycetota</taxon>
        <taxon>Actinomycetes</taxon>
        <taxon>Micromonosporales</taxon>
        <taxon>Micromonosporaceae</taxon>
        <taxon>Paractinoplanes</taxon>
    </lineage>
</organism>
<dbReference type="Proteomes" id="UP001151002">
    <property type="component" value="Unassembled WGS sequence"/>
</dbReference>
<dbReference type="RefSeq" id="WP_267570124.1">
    <property type="nucleotide sequence ID" value="NZ_JAPNTZ010000027.1"/>
</dbReference>
<dbReference type="InterPro" id="IPR029064">
    <property type="entry name" value="Ribosomal_eL30-like_sf"/>
</dbReference>
<keyword evidence="2" id="KW-1185">Reference proteome</keyword>
<dbReference type="Gene3D" id="3.30.420.60">
    <property type="entry name" value="eRF1 domain 2"/>
    <property type="match status" value="1"/>
</dbReference>
<dbReference type="GO" id="GO:0016787">
    <property type="term" value="F:hydrolase activity"/>
    <property type="evidence" value="ECO:0007669"/>
    <property type="project" value="UniProtKB-KW"/>
</dbReference>
<dbReference type="SUPFAM" id="SSF53137">
    <property type="entry name" value="Translational machinery components"/>
    <property type="match status" value="1"/>
</dbReference>
<comment type="caution">
    <text evidence="1">The sequence shown here is derived from an EMBL/GenBank/DDBJ whole genome shotgun (WGS) entry which is preliminary data.</text>
</comment>
<protein>
    <submittedName>
        <fullName evidence="1">Vms1/Ankzf1 family peptidyl-tRNA hydrolase</fullName>
    </submittedName>
</protein>
<keyword evidence="1" id="KW-0378">Hydrolase</keyword>
<gene>
    <name evidence="1" type="ORF">OWR29_46515</name>
</gene>
<sequence length="374" mass="39883">MNLTFLRPLYDRPGSWVSVYLDTTRSEQNAEHEIDLRLRAMRETLTERGADPAAIDAVEDVVRERPFVAGRHGIAVFANGAEVALAETLPAAPISENAYVEPLPHAMPLLAQRGEEVPYVRVLADRTGGDIDALSTGGAPRHEAVQGGETFPIHKARGGGWSTLRFQHSVEETWKRNAGDVAAAAADLAESVGAEVIVVGGDVHAVQDLIAKLPKRWHDRVVRTEAGSRGAGADESALDDVTLQAVAETADRHVRDVIDRFRAQQGDGSAATGLTDVVAALQRGQVDAVLLINDMSSTDKLWIDPDDPTAVSVDDHVLREAGVKEPVKVRADAALVRAAAGTGAQLYLVSPEQVELEHGIGAVMRYSSVSGISG</sequence>
<dbReference type="SUPFAM" id="SSF55315">
    <property type="entry name" value="L30e-like"/>
    <property type="match status" value="1"/>
</dbReference>
<proteinExistence type="predicted"/>
<dbReference type="Gene3D" id="3.30.1330.30">
    <property type="match status" value="1"/>
</dbReference>
<dbReference type="Pfam" id="PF18844">
    <property type="entry name" value="baeRF_family2"/>
    <property type="match status" value="1"/>
</dbReference>
<evidence type="ECO:0000313" key="2">
    <source>
        <dbReference type="Proteomes" id="UP001151002"/>
    </source>
</evidence>
<accession>A0ABT4BG60</accession>
<reference evidence="1" key="1">
    <citation type="submission" date="2022-11" db="EMBL/GenBank/DDBJ databases">
        <authorList>
            <person name="Somphong A."/>
            <person name="Phongsopitanun W."/>
        </authorList>
    </citation>
    <scope>NUCLEOTIDE SEQUENCE</scope>
    <source>
        <strain evidence="1">Pm04-4</strain>
    </source>
</reference>
<evidence type="ECO:0000313" key="1">
    <source>
        <dbReference type="EMBL" id="MCY1145504.1"/>
    </source>
</evidence>
<dbReference type="EMBL" id="JAPNTZ010000027">
    <property type="protein sequence ID" value="MCY1145504.1"/>
    <property type="molecule type" value="Genomic_DNA"/>
</dbReference>
<dbReference type="InterPro" id="IPR040701">
    <property type="entry name" value="Bact_RF_family2"/>
</dbReference>